<accession>A0AAE1S9D9</accession>
<evidence type="ECO:0000256" key="1">
    <source>
        <dbReference type="SAM" id="Phobius"/>
    </source>
</evidence>
<name>A0AAE1S9D9_9SOLA</name>
<proteinExistence type="predicted"/>
<dbReference type="CDD" id="cd22117">
    <property type="entry name" value="F-box_FBXL4"/>
    <property type="match status" value="1"/>
</dbReference>
<evidence type="ECO:0000259" key="2">
    <source>
        <dbReference type="PROSITE" id="PS50181"/>
    </source>
</evidence>
<sequence>MDISFFSGAVTFICCVLAAAAAFLTRRSKSKSDGGEDSCNLNGGDMVEKIPVMVVAEKQTGASMMEQLVPEITTHALSYLDYPSLCRLSMTNSLMRKAANDDNAWKALYHKDFTLEQDSVTPINGWKAYYAATRAIMNVNADFFKIIKERSVPAMERFWLNADYVKCFHASEEYSTGYNAVIGSWQLAFNWEQNVDVEIRDVKARVMTDSAWVTMKAYLNMGSGNVTNVFEFHNGRWYIVHHHCSVMLIHGGAGQQVVQG</sequence>
<evidence type="ECO:0000313" key="3">
    <source>
        <dbReference type="EMBL" id="KAK4365517.1"/>
    </source>
</evidence>
<dbReference type="InterPro" id="IPR036047">
    <property type="entry name" value="F-box-like_dom_sf"/>
</dbReference>
<feature type="domain" description="F-box" evidence="2">
    <location>
        <begin position="62"/>
        <end position="108"/>
    </location>
</feature>
<dbReference type="PANTHER" id="PTHR47124:SF1">
    <property type="entry name" value="F-BOX PROTEIN SKIP8"/>
    <property type="match status" value="1"/>
</dbReference>
<keyword evidence="1" id="KW-0812">Transmembrane</keyword>
<dbReference type="Proteomes" id="UP001291623">
    <property type="component" value="Unassembled WGS sequence"/>
</dbReference>
<dbReference type="InterPro" id="IPR037401">
    <property type="entry name" value="SnoaL-like"/>
</dbReference>
<gene>
    <name evidence="3" type="ORF">RND71_016875</name>
</gene>
<keyword evidence="4" id="KW-1185">Reference proteome</keyword>
<dbReference type="PANTHER" id="PTHR47124">
    <property type="entry name" value="F-BOX PROTEIN SKIP8"/>
    <property type="match status" value="1"/>
</dbReference>
<dbReference type="AlphaFoldDB" id="A0AAE1S9D9"/>
<organism evidence="3 4">
    <name type="scientific">Anisodus tanguticus</name>
    <dbReference type="NCBI Taxonomy" id="243964"/>
    <lineage>
        <taxon>Eukaryota</taxon>
        <taxon>Viridiplantae</taxon>
        <taxon>Streptophyta</taxon>
        <taxon>Embryophyta</taxon>
        <taxon>Tracheophyta</taxon>
        <taxon>Spermatophyta</taxon>
        <taxon>Magnoliopsida</taxon>
        <taxon>eudicotyledons</taxon>
        <taxon>Gunneridae</taxon>
        <taxon>Pentapetalae</taxon>
        <taxon>asterids</taxon>
        <taxon>lamiids</taxon>
        <taxon>Solanales</taxon>
        <taxon>Solanaceae</taxon>
        <taxon>Solanoideae</taxon>
        <taxon>Hyoscyameae</taxon>
        <taxon>Anisodus</taxon>
    </lineage>
</organism>
<dbReference type="SUPFAM" id="SSF81383">
    <property type="entry name" value="F-box domain"/>
    <property type="match status" value="1"/>
</dbReference>
<dbReference type="Gene3D" id="1.20.1280.50">
    <property type="match status" value="1"/>
</dbReference>
<feature type="transmembrane region" description="Helical" evidence="1">
    <location>
        <begin position="6"/>
        <end position="24"/>
    </location>
</feature>
<keyword evidence="1" id="KW-1133">Transmembrane helix</keyword>
<dbReference type="Pfam" id="PF13474">
    <property type="entry name" value="SnoaL_3"/>
    <property type="match status" value="1"/>
</dbReference>
<evidence type="ECO:0000313" key="4">
    <source>
        <dbReference type="Proteomes" id="UP001291623"/>
    </source>
</evidence>
<dbReference type="Pfam" id="PF12937">
    <property type="entry name" value="F-box-like"/>
    <property type="match status" value="1"/>
</dbReference>
<dbReference type="EMBL" id="JAVYJV010000008">
    <property type="protein sequence ID" value="KAK4365517.1"/>
    <property type="molecule type" value="Genomic_DNA"/>
</dbReference>
<protein>
    <recommendedName>
        <fullName evidence="2">F-box domain-containing protein</fullName>
    </recommendedName>
</protein>
<dbReference type="SUPFAM" id="SSF54427">
    <property type="entry name" value="NTF2-like"/>
    <property type="match status" value="1"/>
</dbReference>
<dbReference type="Gene3D" id="3.10.450.50">
    <property type="match status" value="1"/>
</dbReference>
<keyword evidence="1" id="KW-0472">Membrane</keyword>
<reference evidence="3" key="1">
    <citation type="submission" date="2023-12" db="EMBL/GenBank/DDBJ databases">
        <title>Genome assembly of Anisodus tanguticus.</title>
        <authorList>
            <person name="Wang Y.-J."/>
        </authorList>
    </citation>
    <scope>NUCLEOTIDE SEQUENCE</scope>
    <source>
        <strain evidence="3">KB-2021</strain>
        <tissue evidence="3">Leaf</tissue>
    </source>
</reference>
<dbReference type="PROSITE" id="PS50181">
    <property type="entry name" value="FBOX"/>
    <property type="match status" value="1"/>
</dbReference>
<dbReference type="InterPro" id="IPR032710">
    <property type="entry name" value="NTF2-like_dom_sf"/>
</dbReference>
<comment type="caution">
    <text evidence="3">The sequence shown here is derived from an EMBL/GenBank/DDBJ whole genome shotgun (WGS) entry which is preliminary data.</text>
</comment>
<dbReference type="InterPro" id="IPR044260">
    <property type="entry name" value="SKIP8-like"/>
</dbReference>
<dbReference type="InterPro" id="IPR001810">
    <property type="entry name" value="F-box_dom"/>
</dbReference>